<evidence type="ECO:0000259" key="2">
    <source>
        <dbReference type="Pfam" id="PF03816"/>
    </source>
</evidence>
<dbReference type="AlphaFoldDB" id="B5Y6B3"/>
<dbReference type="PANTHER" id="PTHR33392:SF6">
    <property type="entry name" value="POLYISOPRENYL-TEICHOIC ACID--PEPTIDOGLYCAN TEICHOIC ACID TRANSFERASE TAGU"/>
    <property type="match status" value="1"/>
</dbReference>
<evidence type="ECO:0000313" key="4">
    <source>
        <dbReference type="Proteomes" id="UP000001732"/>
    </source>
</evidence>
<keyword evidence="4" id="KW-1185">Reference proteome</keyword>
<dbReference type="eggNOG" id="COG1316">
    <property type="taxonomic scope" value="Bacteria"/>
</dbReference>
<dbReference type="PANTHER" id="PTHR33392">
    <property type="entry name" value="POLYISOPRENYL-TEICHOIC ACID--PEPTIDOGLYCAN TEICHOIC ACID TRANSFERASE TAGU"/>
    <property type="match status" value="1"/>
</dbReference>
<evidence type="ECO:0000256" key="1">
    <source>
        <dbReference type="ARBA" id="ARBA00006068"/>
    </source>
</evidence>
<dbReference type="KEGG" id="cpo:COPRO5265_1535"/>
<organism evidence="3 4">
    <name type="scientific">Coprothermobacter proteolyticus (strain ATCC 35245 / DSM 5265 / OCM 4 / BT)</name>
    <dbReference type="NCBI Taxonomy" id="309798"/>
    <lineage>
        <taxon>Bacteria</taxon>
        <taxon>Pseudomonadati</taxon>
        <taxon>Coprothermobacterota</taxon>
        <taxon>Coprothermobacteria</taxon>
        <taxon>Coprothermobacterales</taxon>
        <taxon>Coprothermobacteraceae</taxon>
        <taxon>Coprothermobacter</taxon>
    </lineage>
</organism>
<protein>
    <submittedName>
        <fullName evidence="3">Cell envelope-related transcriptional attenuator domain family</fullName>
    </submittedName>
</protein>
<dbReference type="InterPro" id="IPR004474">
    <property type="entry name" value="LytR_CpsA_psr"/>
</dbReference>
<reference evidence="4" key="1">
    <citation type="submission" date="2008-08" db="EMBL/GenBank/DDBJ databases">
        <title>The complete genome sequence of Coprothermobacter proteolyticus strain ATCC 5245 / DSM 5265 / BT.</title>
        <authorList>
            <person name="Dodson R.J."/>
            <person name="Durkin A.S."/>
            <person name="Wu M."/>
            <person name="Eisen J."/>
            <person name="Sutton G."/>
        </authorList>
    </citation>
    <scope>NUCLEOTIDE SEQUENCE [LARGE SCALE GENOMIC DNA]</scope>
    <source>
        <strain evidence="4">ATCC 35245 / DSM 5265 / OCM 4 / BT</strain>
    </source>
</reference>
<proteinExistence type="inferred from homology"/>
<dbReference type="Proteomes" id="UP000001732">
    <property type="component" value="Chromosome"/>
</dbReference>
<name>B5Y6B3_COPPD</name>
<dbReference type="EMBL" id="CP001145">
    <property type="protein sequence ID" value="ACI18136.1"/>
    <property type="molecule type" value="Genomic_DNA"/>
</dbReference>
<dbReference type="NCBIfam" id="TIGR00350">
    <property type="entry name" value="lytR_cpsA_psr"/>
    <property type="match status" value="1"/>
</dbReference>
<dbReference type="Gene3D" id="3.40.630.190">
    <property type="entry name" value="LCP protein"/>
    <property type="match status" value="1"/>
</dbReference>
<sequence>MVAVFCVSFVGGVYAQKILLPKTGSLSISDILGSATNTLSSMTGSKNDQVWLLAGLDTVGKMNQGGSVGHNDTLILAFIHGSTVNLLYIPRDSLVDIPGEGITKLTHASMYGQGQTYGGLSKLVQTIKDNFGVTVDHYVVVNFTTITEMVDLMGGLTVDVPQRYCYEGVGVPDYTCLSPGTHTLNGTQFLVYWRVRDFGTTHMSDLDRISRQMSLITGTNLKDQVISKLSPSFLSSAVNIWNDYVISDMNLVEVAQLATKMKNAHLVVDVLPGDFHVRHVFDLSVPVDVYKWDAGWLRNWYITTLGNVGQAFASGVNPTDFGTSQ</sequence>
<feature type="domain" description="Cell envelope-related transcriptional attenuator" evidence="2">
    <location>
        <begin position="71"/>
        <end position="217"/>
    </location>
</feature>
<comment type="similarity">
    <text evidence="1">Belongs to the LytR/CpsA/Psr (LCP) family.</text>
</comment>
<dbReference type="InterPro" id="IPR050922">
    <property type="entry name" value="LytR/CpsA/Psr_CW_biosynth"/>
</dbReference>
<gene>
    <name evidence="3" type="ordered locus">COPRO5265_1535</name>
</gene>
<dbReference type="Pfam" id="PF03816">
    <property type="entry name" value="LytR_cpsA_psr"/>
    <property type="match status" value="1"/>
</dbReference>
<dbReference type="STRING" id="309798.COPRO5265_1535"/>
<reference evidence="3 4" key="2">
    <citation type="journal article" date="2014" name="Genome Announc.">
        <title>Complete Genome Sequence of Coprothermobacter proteolyticus DSM 5265.</title>
        <authorList>
            <person name="Alexiev A."/>
            <person name="Coil D.A."/>
            <person name="Badger J.H."/>
            <person name="Enticknap J."/>
            <person name="Ward N."/>
            <person name="Robb F.T."/>
            <person name="Eisen J.A."/>
        </authorList>
    </citation>
    <scope>NUCLEOTIDE SEQUENCE [LARGE SCALE GENOMIC DNA]</scope>
    <source>
        <strain evidence="4">ATCC 35245 / DSM 5265 / OCM 4 / BT</strain>
    </source>
</reference>
<evidence type="ECO:0000313" key="3">
    <source>
        <dbReference type="EMBL" id="ACI18136.1"/>
    </source>
</evidence>
<accession>B5Y6B3</accession>